<evidence type="ECO:0000313" key="5">
    <source>
        <dbReference type="EMBL" id="NMP24514.1"/>
    </source>
</evidence>
<keyword evidence="1 2" id="KW-0238">DNA-binding</keyword>
<comment type="caution">
    <text evidence="5">The sequence shown here is derived from an EMBL/GenBank/DDBJ whole genome shotgun (WGS) entry which is preliminary data.</text>
</comment>
<protein>
    <recommendedName>
        <fullName evidence="2 3">Single-stranded DNA-binding protein</fullName>
        <shortName evidence="2">SSB</shortName>
    </recommendedName>
</protein>
<dbReference type="NCBIfam" id="TIGR00621">
    <property type="entry name" value="ssb"/>
    <property type="match status" value="1"/>
</dbReference>
<gene>
    <name evidence="5" type="ORF">HIJ39_19540</name>
</gene>
<dbReference type="GO" id="GO:0006260">
    <property type="term" value="P:DNA replication"/>
    <property type="evidence" value="ECO:0007669"/>
    <property type="project" value="InterPro"/>
</dbReference>
<feature type="region of interest" description="Disordered" evidence="4">
    <location>
        <begin position="104"/>
        <end position="131"/>
    </location>
</feature>
<evidence type="ECO:0000256" key="3">
    <source>
        <dbReference type="PIRNR" id="PIRNR002070"/>
    </source>
</evidence>
<evidence type="ECO:0000256" key="1">
    <source>
        <dbReference type="ARBA" id="ARBA00023125"/>
    </source>
</evidence>
<dbReference type="RefSeq" id="WP_169102692.1">
    <property type="nucleotide sequence ID" value="NZ_JABBVZ010000116.1"/>
</dbReference>
<dbReference type="InterPro" id="IPR011344">
    <property type="entry name" value="ssDNA-bd"/>
</dbReference>
<keyword evidence="6" id="KW-1185">Reference proteome</keyword>
<dbReference type="EMBL" id="JABBVZ010000116">
    <property type="protein sequence ID" value="NMP24514.1"/>
    <property type="molecule type" value="Genomic_DNA"/>
</dbReference>
<dbReference type="PANTHER" id="PTHR10302">
    <property type="entry name" value="SINGLE-STRANDED DNA-BINDING PROTEIN"/>
    <property type="match status" value="1"/>
</dbReference>
<evidence type="ECO:0000256" key="4">
    <source>
        <dbReference type="SAM" id="MobiDB-lite"/>
    </source>
</evidence>
<proteinExistence type="inferred from homology"/>
<dbReference type="HAMAP" id="MF_00984">
    <property type="entry name" value="SSB"/>
    <property type="match status" value="1"/>
</dbReference>
<dbReference type="PIRSF" id="PIRSF002070">
    <property type="entry name" value="SSB"/>
    <property type="match status" value="1"/>
</dbReference>
<dbReference type="GO" id="GO:0009295">
    <property type="term" value="C:nucleoid"/>
    <property type="evidence" value="ECO:0007669"/>
    <property type="project" value="TreeGrafter"/>
</dbReference>
<reference evidence="5 6" key="1">
    <citation type="submission" date="2020-04" db="EMBL/GenBank/DDBJ databases">
        <authorList>
            <person name="Zhang R."/>
            <person name="Schippers A."/>
        </authorList>
    </citation>
    <scope>NUCLEOTIDE SEQUENCE [LARGE SCALE GENOMIC DNA]</scope>
    <source>
        <strain evidence="5 6">DSM 109850</strain>
    </source>
</reference>
<comment type="caution">
    <text evidence="2">Lacks conserved residue(s) required for the propagation of feature annotation.</text>
</comment>
<dbReference type="PANTHER" id="PTHR10302:SF27">
    <property type="entry name" value="SINGLE-STRANDED DNA-BINDING PROTEIN"/>
    <property type="match status" value="1"/>
</dbReference>
<sequence length="131" mass="14668">MMNVIILEGRLVADPELRYTPQGVPVAHFRMAVDRPFVGQDGNKETDFFQLVAWRKLGETVANNLTKGRLVSVRGRLQMRQYEAQDGSKRTVYEINCDEVNFLDRRPEGAGAPGDAGASTQTEELPDDLPF</sequence>
<dbReference type="SUPFAM" id="SSF50249">
    <property type="entry name" value="Nucleic acid-binding proteins"/>
    <property type="match status" value="1"/>
</dbReference>
<evidence type="ECO:0000256" key="2">
    <source>
        <dbReference type="HAMAP-Rule" id="MF_00984"/>
    </source>
</evidence>
<comment type="subunit">
    <text evidence="2">Homotetramer.</text>
</comment>
<accession>A0A7Y0Q5P1</accession>
<name>A0A7Y0Q5P1_9FIRM</name>
<dbReference type="Proteomes" id="UP000533476">
    <property type="component" value="Unassembled WGS sequence"/>
</dbReference>
<dbReference type="AlphaFoldDB" id="A0A7Y0Q5P1"/>
<dbReference type="InterPro" id="IPR000424">
    <property type="entry name" value="Primosome_PriB/ssb"/>
</dbReference>
<evidence type="ECO:0000313" key="6">
    <source>
        <dbReference type="Proteomes" id="UP000533476"/>
    </source>
</evidence>
<dbReference type="InterPro" id="IPR012340">
    <property type="entry name" value="NA-bd_OB-fold"/>
</dbReference>
<organism evidence="5 6">
    <name type="scientific">Sulfobacillus harzensis</name>
    <dbReference type="NCBI Taxonomy" id="2729629"/>
    <lineage>
        <taxon>Bacteria</taxon>
        <taxon>Bacillati</taxon>
        <taxon>Bacillota</taxon>
        <taxon>Clostridia</taxon>
        <taxon>Eubacteriales</taxon>
        <taxon>Clostridiales Family XVII. Incertae Sedis</taxon>
        <taxon>Sulfobacillus</taxon>
    </lineage>
</organism>
<dbReference type="GO" id="GO:0003697">
    <property type="term" value="F:single-stranded DNA binding"/>
    <property type="evidence" value="ECO:0007669"/>
    <property type="project" value="UniProtKB-UniRule"/>
</dbReference>
<dbReference type="CDD" id="cd04496">
    <property type="entry name" value="SSB_OBF"/>
    <property type="match status" value="1"/>
</dbReference>
<dbReference type="Pfam" id="PF00436">
    <property type="entry name" value="SSB"/>
    <property type="match status" value="1"/>
</dbReference>
<dbReference type="PROSITE" id="PS50935">
    <property type="entry name" value="SSB"/>
    <property type="match status" value="1"/>
</dbReference>
<feature type="compositionally biased region" description="Low complexity" evidence="4">
    <location>
        <begin position="109"/>
        <end position="118"/>
    </location>
</feature>
<dbReference type="Gene3D" id="2.40.50.140">
    <property type="entry name" value="Nucleic acid-binding proteins"/>
    <property type="match status" value="1"/>
</dbReference>